<feature type="compositionally biased region" description="Basic residues" evidence="9">
    <location>
        <begin position="1"/>
        <end position="12"/>
    </location>
</feature>
<evidence type="ECO:0000313" key="11">
    <source>
        <dbReference type="Proteomes" id="UP000443582"/>
    </source>
</evidence>
<comment type="caution">
    <text evidence="10">The sequence shown here is derived from an EMBL/GenBank/DDBJ whole genome shotgun (WGS) entry which is preliminary data.</text>
</comment>
<evidence type="ECO:0000256" key="3">
    <source>
        <dbReference type="ARBA" id="ARBA00022730"/>
    </source>
</evidence>
<reference evidence="11" key="1">
    <citation type="journal article" date="2019" name="Int. J. Syst. Evol. Microbiol.">
        <title>Halobacteriovorax valvorus sp. nov., a novel prokaryotic predator isolated from coastal seawater of China.</title>
        <authorList>
            <person name="Chen M.-X."/>
        </authorList>
    </citation>
    <scope>NUCLEOTIDE SEQUENCE [LARGE SCALE GENOMIC DNA]</scope>
    <source>
        <strain evidence="11">BL9</strain>
    </source>
</reference>
<keyword evidence="4 8" id="KW-0694">RNA-binding</keyword>
<dbReference type="InterPro" id="IPR036510">
    <property type="entry name" value="Ribosomal_bS20_sf"/>
</dbReference>
<evidence type="ECO:0000256" key="2">
    <source>
        <dbReference type="ARBA" id="ARBA00007634"/>
    </source>
</evidence>
<evidence type="ECO:0000313" key="10">
    <source>
        <dbReference type="EMBL" id="RZF21920.1"/>
    </source>
</evidence>
<dbReference type="PANTHER" id="PTHR33398">
    <property type="entry name" value="30S RIBOSOMAL PROTEIN S20"/>
    <property type="match status" value="1"/>
</dbReference>
<accession>A0ABY0IHF9</accession>
<evidence type="ECO:0000256" key="8">
    <source>
        <dbReference type="HAMAP-Rule" id="MF_00500"/>
    </source>
</evidence>
<dbReference type="EMBL" id="QDKL01000002">
    <property type="protein sequence ID" value="RZF21920.1"/>
    <property type="molecule type" value="Genomic_DNA"/>
</dbReference>
<keyword evidence="6 8" id="KW-0687">Ribonucleoprotein</keyword>
<dbReference type="RefSeq" id="WP_115361801.1">
    <property type="nucleotide sequence ID" value="NZ_QDKL01000002.1"/>
</dbReference>
<dbReference type="InterPro" id="IPR002583">
    <property type="entry name" value="Ribosomal_bS20"/>
</dbReference>
<evidence type="ECO:0000256" key="5">
    <source>
        <dbReference type="ARBA" id="ARBA00022980"/>
    </source>
</evidence>
<dbReference type="Pfam" id="PF01649">
    <property type="entry name" value="Ribosomal_S20p"/>
    <property type="match status" value="1"/>
</dbReference>
<comment type="function">
    <text evidence="1 8">Binds directly to 16S ribosomal RNA.</text>
</comment>
<evidence type="ECO:0000256" key="4">
    <source>
        <dbReference type="ARBA" id="ARBA00022884"/>
    </source>
</evidence>
<evidence type="ECO:0000256" key="1">
    <source>
        <dbReference type="ARBA" id="ARBA00003134"/>
    </source>
</evidence>
<protein>
    <recommendedName>
        <fullName evidence="7 8">Small ribosomal subunit protein bS20</fullName>
    </recommendedName>
</protein>
<keyword evidence="11" id="KW-1185">Reference proteome</keyword>
<dbReference type="Proteomes" id="UP000443582">
    <property type="component" value="Unassembled WGS sequence"/>
</dbReference>
<dbReference type="SUPFAM" id="SSF46992">
    <property type="entry name" value="Ribosomal protein S20"/>
    <property type="match status" value="1"/>
</dbReference>
<dbReference type="PANTHER" id="PTHR33398:SF1">
    <property type="entry name" value="SMALL RIBOSOMAL SUBUNIT PROTEIN BS20C"/>
    <property type="match status" value="1"/>
</dbReference>
<keyword evidence="5 8" id="KW-0689">Ribosomal protein</keyword>
<sequence length="86" mass="9474">MANHKSSKKRARQAIVRNERNTSKRTAVKTAVKNVRNAIEAGKKEEASTLLVTAQKLLGRLAKHGVIKTNTAGRKTSRLANQINKL</sequence>
<name>A0ABY0IHF9_9BACT</name>
<gene>
    <name evidence="8" type="primary">rpsT</name>
    <name evidence="10" type="ORF">DAY19_09530</name>
</gene>
<keyword evidence="3 8" id="KW-0699">rRNA-binding</keyword>
<dbReference type="Gene3D" id="1.20.58.110">
    <property type="entry name" value="Ribosomal protein S20"/>
    <property type="match status" value="1"/>
</dbReference>
<dbReference type="GO" id="GO:0005840">
    <property type="term" value="C:ribosome"/>
    <property type="evidence" value="ECO:0007669"/>
    <property type="project" value="UniProtKB-KW"/>
</dbReference>
<feature type="region of interest" description="Disordered" evidence="9">
    <location>
        <begin position="1"/>
        <end position="24"/>
    </location>
</feature>
<organism evidence="10 11">
    <name type="scientific">Halobacteriovorax vibrionivorans</name>
    <dbReference type="NCBI Taxonomy" id="2152716"/>
    <lineage>
        <taxon>Bacteria</taxon>
        <taxon>Pseudomonadati</taxon>
        <taxon>Bdellovibrionota</taxon>
        <taxon>Bacteriovoracia</taxon>
        <taxon>Bacteriovoracales</taxon>
        <taxon>Halobacteriovoraceae</taxon>
        <taxon>Halobacteriovorax</taxon>
    </lineage>
</organism>
<evidence type="ECO:0000256" key="7">
    <source>
        <dbReference type="ARBA" id="ARBA00035136"/>
    </source>
</evidence>
<proteinExistence type="inferred from homology"/>
<evidence type="ECO:0000256" key="9">
    <source>
        <dbReference type="SAM" id="MobiDB-lite"/>
    </source>
</evidence>
<evidence type="ECO:0000256" key="6">
    <source>
        <dbReference type="ARBA" id="ARBA00023274"/>
    </source>
</evidence>
<dbReference type="HAMAP" id="MF_00500">
    <property type="entry name" value="Ribosomal_bS20"/>
    <property type="match status" value="1"/>
</dbReference>
<comment type="similarity">
    <text evidence="2 8">Belongs to the bacterial ribosomal protein bS20 family.</text>
</comment>
<dbReference type="NCBIfam" id="TIGR00029">
    <property type="entry name" value="S20"/>
    <property type="match status" value="1"/>
</dbReference>